<protein>
    <submittedName>
        <fullName evidence="1">Uncharacterized protein</fullName>
    </submittedName>
</protein>
<dbReference type="EMBL" id="BARV01042067">
    <property type="protein sequence ID" value="GAI46618.1"/>
    <property type="molecule type" value="Genomic_DNA"/>
</dbReference>
<accession>X1NSP9</accession>
<sequence>MLKRVAAWMYMVGWVAWRQEHWLLVFLLVYSVT</sequence>
<gene>
    <name evidence="1" type="ORF">S06H3_63424</name>
</gene>
<organism evidence="1">
    <name type="scientific">marine sediment metagenome</name>
    <dbReference type="NCBI Taxonomy" id="412755"/>
    <lineage>
        <taxon>unclassified sequences</taxon>
        <taxon>metagenomes</taxon>
        <taxon>ecological metagenomes</taxon>
    </lineage>
</organism>
<feature type="non-terminal residue" evidence="1">
    <location>
        <position position="33"/>
    </location>
</feature>
<proteinExistence type="predicted"/>
<dbReference type="AlphaFoldDB" id="X1NSP9"/>
<name>X1NSP9_9ZZZZ</name>
<comment type="caution">
    <text evidence="1">The sequence shown here is derived from an EMBL/GenBank/DDBJ whole genome shotgun (WGS) entry which is preliminary data.</text>
</comment>
<evidence type="ECO:0000313" key="1">
    <source>
        <dbReference type="EMBL" id="GAI46618.1"/>
    </source>
</evidence>
<reference evidence="1" key="1">
    <citation type="journal article" date="2014" name="Front. Microbiol.">
        <title>High frequency of phylogenetically diverse reductive dehalogenase-homologous genes in deep subseafloor sedimentary metagenomes.</title>
        <authorList>
            <person name="Kawai M."/>
            <person name="Futagami T."/>
            <person name="Toyoda A."/>
            <person name="Takaki Y."/>
            <person name="Nishi S."/>
            <person name="Hori S."/>
            <person name="Arai W."/>
            <person name="Tsubouchi T."/>
            <person name="Morono Y."/>
            <person name="Uchiyama I."/>
            <person name="Ito T."/>
            <person name="Fujiyama A."/>
            <person name="Inagaki F."/>
            <person name="Takami H."/>
        </authorList>
    </citation>
    <scope>NUCLEOTIDE SEQUENCE</scope>
    <source>
        <strain evidence="1">Expedition CK06-06</strain>
    </source>
</reference>